<evidence type="ECO:0000256" key="1">
    <source>
        <dbReference type="SAM" id="MobiDB-lite"/>
    </source>
</evidence>
<comment type="caution">
    <text evidence="2">The sequence shown here is derived from an EMBL/GenBank/DDBJ whole genome shotgun (WGS) entry which is preliminary data.</text>
</comment>
<evidence type="ECO:0000313" key="3">
    <source>
        <dbReference type="Proteomes" id="UP001159363"/>
    </source>
</evidence>
<gene>
    <name evidence="2" type="ORF">PR048_018367</name>
</gene>
<feature type="region of interest" description="Disordered" evidence="1">
    <location>
        <begin position="485"/>
        <end position="511"/>
    </location>
</feature>
<evidence type="ECO:0000313" key="2">
    <source>
        <dbReference type="EMBL" id="KAJ8881881.1"/>
    </source>
</evidence>
<organism evidence="2 3">
    <name type="scientific">Dryococelus australis</name>
    <dbReference type="NCBI Taxonomy" id="614101"/>
    <lineage>
        <taxon>Eukaryota</taxon>
        <taxon>Metazoa</taxon>
        <taxon>Ecdysozoa</taxon>
        <taxon>Arthropoda</taxon>
        <taxon>Hexapoda</taxon>
        <taxon>Insecta</taxon>
        <taxon>Pterygota</taxon>
        <taxon>Neoptera</taxon>
        <taxon>Polyneoptera</taxon>
        <taxon>Phasmatodea</taxon>
        <taxon>Verophasmatodea</taxon>
        <taxon>Anareolatae</taxon>
        <taxon>Phasmatidae</taxon>
        <taxon>Eurycanthinae</taxon>
        <taxon>Dryococelus</taxon>
    </lineage>
</organism>
<dbReference type="Proteomes" id="UP001159363">
    <property type="component" value="Chromosome 5"/>
</dbReference>
<accession>A0ABQ9HC34</accession>
<keyword evidence="3" id="KW-1185">Reference proteome</keyword>
<protein>
    <submittedName>
        <fullName evidence="2">Uncharacterized protein</fullName>
    </submittedName>
</protein>
<feature type="region of interest" description="Disordered" evidence="1">
    <location>
        <begin position="109"/>
        <end position="148"/>
    </location>
</feature>
<sequence>MEAPALSRSRSEEVIRATITRTPSASSLLRARRASVSIVVLYCANQICNNTRIRANNDFTKHVSMQTPLNTAPVNQDLRGAQRSRGQWSTLRSGDLAIEILAVEPSSDVTGSHAPPLASVPRRRRGQSAVGISGGTHHPLPQGAREGLQDSPHLKQALAASPLRAAMARKLRRRGRRSPNCVSDKLGLFTRRGEEGACAVMNCYGPVMAPPGAGLGRIALGRGFDCISDSDFEDWSSSRLSGESTMAEVAVILTVEVAKGECKKQVMNPRSLGALTTWGGIQQYTHIYSRTAHAVTGMCPMRFLGVSMEQRRNERTGEMGDTRENPPSNGIVRHYSHIRKSGSDPGCVFEYGAALSPAEGISNCSVRRHRVCRDENEMARRATLTNPAGQQKWCGRENLKLDHFPPACPNMAGERLYPWIIPSFYMALRLAVMWRHVNDTTCVEDWVGGPQSLPATLLPGNTLPTEVGHAPLSPDKTQTVIGSEREGWTTASSTSALPPPPNDKPSRGRVEQLRARGQVKRRTHFLPPFCAVATPMPILYNSATYKLAVYHDTLFMSEASETIELLGTYVHYLPESNWAPVHNVCSVVVIPLESRRANSCGYNSSHPVWHALYECLHGDPSPFLLQPFHELSNGIWRRLASPHAAIQFVPKMFYMVEVGALGGLVQSANIVVGLALYTPAEAVPLVDATPIHVHWSRNNVNLEPSLHRTDFHCSSVQLRWSKHRLESSSFIACRAYVQLLFQNIQVGGPLHAVLRFLSVKIGGRPERAALAQRPSTFHLRRAIATFDLGPFTFCAIARIDSSPQSRPYRSPIAVYLTRLIFVCPRQTNSLEVELYQSFRKVSSNRVFHVHSERGVDVNKGTSYNWGSTRLHTEPTAIRRLHTYITAVYINSNAINMLTILSYETLHFGYRRNFHREALADWRKLHRHVTAFNSIELMELTSGHATYTKARVRS</sequence>
<reference evidence="2 3" key="1">
    <citation type="submission" date="2023-02" db="EMBL/GenBank/DDBJ databases">
        <title>LHISI_Scaffold_Assembly.</title>
        <authorList>
            <person name="Stuart O.P."/>
            <person name="Cleave R."/>
            <person name="Magrath M.J.L."/>
            <person name="Mikheyev A.S."/>
        </authorList>
    </citation>
    <scope>NUCLEOTIDE SEQUENCE [LARGE SCALE GENOMIC DNA]</scope>
    <source>
        <strain evidence="2">Daus_M_001</strain>
        <tissue evidence="2">Leg muscle</tissue>
    </source>
</reference>
<name>A0ABQ9HC34_9NEOP</name>
<dbReference type="EMBL" id="JARBHB010000006">
    <property type="protein sequence ID" value="KAJ8881881.1"/>
    <property type="molecule type" value="Genomic_DNA"/>
</dbReference>
<proteinExistence type="predicted"/>